<dbReference type="InterPro" id="IPR050518">
    <property type="entry name" value="Rpo3/RPB3_RNA_Pol_subunit"/>
</dbReference>
<dbReference type="EMBL" id="JAKMXF010000298">
    <property type="protein sequence ID" value="KAI6652577.1"/>
    <property type="molecule type" value="Genomic_DNA"/>
</dbReference>
<dbReference type="GO" id="GO:0005666">
    <property type="term" value="C:RNA polymerase III complex"/>
    <property type="evidence" value="ECO:0007669"/>
    <property type="project" value="TreeGrafter"/>
</dbReference>
<comment type="similarity">
    <text evidence="6">Belongs to the archaeal Rpo3/eukaryotic RPB3 RNA polymerase subunit family.</text>
</comment>
<dbReference type="Pfam" id="PF01000">
    <property type="entry name" value="RNA_pol_A_bac"/>
    <property type="match status" value="1"/>
</dbReference>
<protein>
    <recommendedName>
        <fullName evidence="2">DNA-directed RNA polymerases I and III subunit RPAC1</fullName>
    </recommendedName>
</protein>
<dbReference type="GO" id="GO:0005736">
    <property type="term" value="C:RNA polymerase I complex"/>
    <property type="evidence" value="ECO:0007669"/>
    <property type="project" value="TreeGrafter"/>
</dbReference>
<accession>A0AAV7JUJ9</accession>
<dbReference type="PANTHER" id="PTHR11800">
    <property type="entry name" value="DNA-DIRECTED RNA POLYMERASE"/>
    <property type="match status" value="1"/>
</dbReference>
<dbReference type="InterPro" id="IPR036603">
    <property type="entry name" value="RBP11-like"/>
</dbReference>
<evidence type="ECO:0000256" key="2">
    <source>
        <dbReference type="ARBA" id="ARBA00022083"/>
    </source>
</evidence>
<dbReference type="SUPFAM" id="SSF56553">
    <property type="entry name" value="Insert subdomain of RNA polymerase alpha subunit"/>
    <property type="match status" value="1"/>
</dbReference>
<evidence type="ECO:0000313" key="9">
    <source>
        <dbReference type="Proteomes" id="UP001165289"/>
    </source>
</evidence>
<evidence type="ECO:0000313" key="8">
    <source>
        <dbReference type="EMBL" id="KAI6652577.1"/>
    </source>
</evidence>
<reference evidence="8 9" key="1">
    <citation type="journal article" date="2023" name="BMC Biol.">
        <title>The compact genome of the sponge Oopsacas minuta (Hexactinellida) is lacking key metazoan core genes.</title>
        <authorList>
            <person name="Santini S."/>
            <person name="Schenkelaars Q."/>
            <person name="Jourda C."/>
            <person name="Duchesne M."/>
            <person name="Belahbib H."/>
            <person name="Rocher C."/>
            <person name="Selva M."/>
            <person name="Riesgo A."/>
            <person name="Vervoort M."/>
            <person name="Leys S.P."/>
            <person name="Kodjabachian L."/>
            <person name="Le Bivic A."/>
            <person name="Borchiellini C."/>
            <person name="Claverie J.M."/>
            <person name="Renard E."/>
        </authorList>
    </citation>
    <scope>NUCLEOTIDE SEQUENCE [LARGE SCALE GENOMIC DNA]</scope>
    <source>
        <strain evidence="8">SPO-2</strain>
    </source>
</reference>
<dbReference type="SUPFAM" id="SSF55257">
    <property type="entry name" value="RBP11-like subunits of RNA polymerase"/>
    <property type="match status" value="1"/>
</dbReference>
<dbReference type="Proteomes" id="UP001165289">
    <property type="component" value="Unassembled WGS sequence"/>
</dbReference>
<keyword evidence="9" id="KW-1185">Reference proteome</keyword>
<dbReference type="GO" id="GO:0003899">
    <property type="term" value="F:DNA-directed RNA polymerase activity"/>
    <property type="evidence" value="ECO:0007669"/>
    <property type="project" value="InterPro"/>
</dbReference>
<dbReference type="InterPro" id="IPR011263">
    <property type="entry name" value="DNA-dir_RNA_pol_RpoA/D/Rpb3"/>
</dbReference>
<evidence type="ECO:0000256" key="6">
    <source>
        <dbReference type="ARBA" id="ARBA00025804"/>
    </source>
</evidence>
<dbReference type="InterPro" id="IPR033901">
    <property type="entry name" value="RNAPI/III_AC40"/>
</dbReference>
<proteinExistence type="inferred from homology"/>
<organism evidence="8 9">
    <name type="scientific">Oopsacas minuta</name>
    <dbReference type="NCBI Taxonomy" id="111878"/>
    <lineage>
        <taxon>Eukaryota</taxon>
        <taxon>Metazoa</taxon>
        <taxon>Porifera</taxon>
        <taxon>Hexactinellida</taxon>
        <taxon>Hexasterophora</taxon>
        <taxon>Lyssacinosida</taxon>
        <taxon>Leucopsacidae</taxon>
        <taxon>Oopsacas</taxon>
    </lineage>
</organism>
<evidence type="ECO:0000256" key="5">
    <source>
        <dbReference type="ARBA" id="ARBA00023242"/>
    </source>
</evidence>
<feature type="domain" description="DNA-directed RNA polymerase RpoA/D/Rpb3-type" evidence="7">
    <location>
        <begin position="49"/>
        <end position="329"/>
    </location>
</feature>
<evidence type="ECO:0000259" key="7">
    <source>
        <dbReference type="SMART" id="SM00662"/>
    </source>
</evidence>
<dbReference type="FunFam" id="2.170.120.12:FF:000003">
    <property type="entry name" value="Dna-directed rna polymerases i and iii subunit"/>
    <property type="match status" value="1"/>
</dbReference>
<name>A0AAV7JUJ9_9METZ</name>
<dbReference type="AlphaFoldDB" id="A0AAV7JUJ9"/>
<dbReference type="PANTHER" id="PTHR11800:SF13">
    <property type="entry name" value="DNA-DIRECTED RNA POLYMERASES I AND III SUBUNIT RPAC1"/>
    <property type="match status" value="1"/>
</dbReference>
<keyword evidence="3 8" id="KW-0240">DNA-directed RNA polymerase</keyword>
<dbReference type="GO" id="GO:0046983">
    <property type="term" value="F:protein dimerization activity"/>
    <property type="evidence" value="ECO:0007669"/>
    <property type="project" value="InterPro"/>
</dbReference>
<evidence type="ECO:0000256" key="3">
    <source>
        <dbReference type="ARBA" id="ARBA00022478"/>
    </source>
</evidence>
<dbReference type="InterPro" id="IPR011262">
    <property type="entry name" value="DNA-dir_RNA_pol_insert"/>
</dbReference>
<keyword evidence="5" id="KW-0539">Nucleus</keyword>
<dbReference type="CDD" id="cd07032">
    <property type="entry name" value="RNAP_I_II_AC40"/>
    <property type="match status" value="1"/>
</dbReference>
<sequence>MASLSDIKSKIILSETKVDTKNVHAETGKTFEQYLKDIRVDIKYKTDEEIQFDLIGVDASIANAYRRIMLAEVPIMAIEKVYMMNNTSVMPDDVLAHRMGLIPIKADPRLFNFPAYNEKNQLIVDSNSVLEFELSIKCSHNKAASVGATLPEEKYKNSNVYTRHMKWVPIGDQAQLLGEVKTCQDDILIMKLRPGQEIKMKLHCVKGVGKDHAKFSPVATATYRLLPSIKLLEPITGELARKLQSCFAEGVIGLKTVNNIDVAFVLDARKDTATREVCRHKELKDLVELSRISDHFIFTVESIGVLPAIDIVKESIKILMEKCDYFIGEIAKQT</sequence>
<evidence type="ECO:0000256" key="1">
    <source>
        <dbReference type="ARBA" id="ARBA00004123"/>
    </source>
</evidence>
<dbReference type="NCBIfam" id="NF001988">
    <property type="entry name" value="PRK00783.1"/>
    <property type="match status" value="1"/>
</dbReference>
<gene>
    <name evidence="8" type="ORF">LOD99_4362</name>
</gene>
<dbReference type="HAMAP" id="MF_00320">
    <property type="entry name" value="RNApol_arch_Rpo3"/>
    <property type="match status" value="1"/>
</dbReference>
<comment type="subcellular location">
    <subcellularLocation>
        <location evidence="1">Nucleus</location>
    </subcellularLocation>
</comment>
<dbReference type="GO" id="GO:0006351">
    <property type="term" value="P:DNA-templated transcription"/>
    <property type="evidence" value="ECO:0007669"/>
    <property type="project" value="InterPro"/>
</dbReference>
<dbReference type="Pfam" id="PF01193">
    <property type="entry name" value="RNA_pol_L"/>
    <property type="match status" value="1"/>
</dbReference>
<dbReference type="Gene3D" id="3.30.1360.10">
    <property type="entry name" value="RNA polymerase, RBP11-like subunit"/>
    <property type="match status" value="1"/>
</dbReference>
<comment type="caution">
    <text evidence="8">The sequence shown here is derived from an EMBL/GenBank/DDBJ whole genome shotgun (WGS) entry which is preliminary data.</text>
</comment>
<dbReference type="InterPro" id="IPR036643">
    <property type="entry name" value="RNApol_insert_sf"/>
</dbReference>
<dbReference type="SMART" id="SM00662">
    <property type="entry name" value="RPOLD"/>
    <property type="match status" value="1"/>
</dbReference>
<dbReference type="InterPro" id="IPR022842">
    <property type="entry name" value="RNAP_Rpo3/Rpb3/RPAC1"/>
</dbReference>
<dbReference type="Gene3D" id="2.170.120.12">
    <property type="entry name" value="DNA-directed RNA polymerase, insert domain"/>
    <property type="match status" value="1"/>
</dbReference>
<keyword evidence="4" id="KW-0804">Transcription</keyword>
<evidence type="ECO:0000256" key="4">
    <source>
        <dbReference type="ARBA" id="ARBA00023163"/>
    </source>
</evidence>